<dbReference type="InterPro" id="IPR007034">
    <property type="entry name" value="BMS1_TSR1_C"/>
</dbReference>
<dbReference type="PANTHER" id="PTHR12858">
    <property type="entry name" value="RIBOSOME BIOGENESIS PROTEIN"/>
    <property type="match status" value="1"/>
</dbReference>
<dbReference type="Proteomes" id="UP000580681">
    <property type="component" value="Unassembled WGS sequence"/>
</dbReference>
<dbReference type="Pfam" id="PF22298">
    <property type="entry name" value="Tsr1_G-like"/>
    <property type="match status" value="1"/>
</dbReference>
<dbReference type="EMBL" id="VYZJ01001799">
    <property type="protein sequence ID" value="NWR24332.1"/>
    <property type="molecule type" value="Genomic_DNA"/>
</dbReference>
<feature type="region of interest" description="Disordered" evidence="7">
    <location>
        <begin position="403"/>
        <end position="471"/>
    </location>
</feature>
<dbReference type="GO" id="GO:0034511">
    <property type="term" value="F:U3 snoRNA binding"/>
    <property type="evidence" value="ECO:0007669"/>
    <property type="project" value="TreeGrafter"/>
</dbReference>
<dbReference type="GO" id="GO:0030688">
    <property type="term" value="C:preribosome, small subunit precursor"/>
    <property type="evidence" value="ECO:0007669"/>
    <property type="project" value="TreeGrafter"/>
</dbReference>
<reference evidence="9 10" key="1">
    <citation type="submission" date="2019-09" db="EMBL/GenBank/DDBJ databases">
        <title>Bird 10,000 Genomes (B10K) Project - Family phase.</title>
        <authorList>
            <person name="Zhang G."/>
        </authorList>
    </citation>
    <scope>NUCLEOTIDE SEQUENCE [LARGE SCALE GENOMIC DNA]</scope>
    <source>
        <strain evidence="9">B10K-DU-015-11</strain>
        <tissue evidence="9">Mixed tissue sample</tissue>
    </source>
</reference>
<evidence type="ECO:0000256" key="3">
    <source>
        <dbReference type="ARBA" id="ARBA00023242"/>
    </source>
</evidence>
<dbReference type="SMART" id="SM00785">
    <property type="entry name" value="AARP2CN"/>
    <property type="match status" value="1"/>
</dbReference>
<feature type="non-terminal residue" evidence="9">
    <location>
        <position position="1"/>
    </location>
</feature>
<dbReference type="Pfam" id="PF08142">
    <property type="entry name" value="AARP2CN"/>
    <property type="match status" value="1"/>
</dbReference>
<feature type="region of interest" description="Disordered" evidence="7">
    <location>
        <begin position="349"/>
        <end position="384"/>
    </location>
</feature>
<dbReference type="GO" id="GO:0005525">
    <property type="term" value="F:GTP binding"/>
    <property type="evidence" value="ECO:0007669"/>
    <property type="project" value="TreeGrafter"/>
</dbReference>
<name>A0A7K4VPG4_9EMBE</name>
<comment type="similarity">
    <text evidence="5">Belongs to the TRAFAC class translation factor GTPase superfamily. Bms1-like GTPase family. TSR1 subfamily.</text>
</comment>
<organism evidence="9 10">
    <name type="scientific">Emberiza fucata</name>
    <dbReference type="NCBI Taxonomy" id="337179"/>
    <lineage>
        <taxon>Eukaryota</taxon>
        <taxon>Metazoa</taxon>
        <taxon>Chordata</taxon>
        <taxon>Craniata</taxon>
        <taxon>Vertebrata</taxon>
        <taxon>Euteleostomi</taxon>
        <taxon>Archelosauria</taxon>
        <taxon>Archosauria</taxon>
        <taxon>Dinosauria</taxon>
        <taxon>Saurischia</taxon>
        <taxon>Theropoda</taxon>
        <taxon>Coelurosauria</taxon>
        <taxon>Aves</taxon>
        <taxon>Neognathae</taxon>
        <taxon>Neoaves</taxon>
        <taxon>Telluraves</taxon>
        <taxon>Australaves</taxon>
        <taxon>Passeriformes</taxon>
        <taxon>Passeroidea</taxon>
        <taxon>Fringillidae</taxon>
        <taxon>Emberizinae</taxon>
        <taxon>Emberizini</taxon>
        <taxon>Emberiza</taxon>
    </lineage>
</organism>
<dbReference type="GO" id="GO:0000479">
    <property type="term" value="P:endonucleolytic cleavage of tricistronic rRNA transcript (SSU-rRNA, 5.8S rRNA, LSU-rRNA)"/>
    <property type="evidence" value="ECO:0007669"/>
    <property type="project" value="TreeGrafter"/>
</dbReference>
<dbReference type="InterPro" id="IPR039761">
    <property type="entry name" value="Bms1/Tsr1"/>
</dbReference>
<feature type="compositionally biased region" description="Acidic residues" evidence="7">
    <location>
        <begin position="441"/>
        <end position="454"/>
    </location>
</feature>
<dbReference type="GO" id="GO:0000462">
    <property type="term" value="P:maturation of SSU-rRNA from tricistronic rRNA transcript (SSU-rRNA, 5.8S rRNA, LSU-rRNA)"/>
    <property type="evidence" value="ECO:0007669"/>
    <property type="project" value="TreeGrafter"/>
</dbReference>
<accession>A0A7K4VPG4</accession>
<dbReference type="PROSITE" id="PS51714">
    <property type="entry name" value="G_BMS1"/>
    <property type="match status" value="1"/>
</dbReference>
<proteinExistence type="inferred from homology"/>
<comment type="caution">
    <text evidence="9">The sequence shown here is derived from an EMBL/GenBank/DDBJ whole genome shotgun (WGS) entry which is preliminary data.</text>
</comment>
<feature type="non-terminal residue" evidence="9">
    <location>
        <position position="737"/>
    </location>
</feature>
<dbReference type="Pfam" id="PF04950">
    <property type="entry name" value="RIBIOP_C"/>
    <property type="match status" value="1"/>
</dbReference>
<keyword evidence="3" id="KW-0539">Nucleus</keyword>
<evidence type="ECO:0000259" key="8">
    <source>
        <dbReference type="PROSITE" id="PS51714"/>
    </source>
</evidence>
<dbReference type="GO" id="GO:0003924">
    <property type="term" value="F:GTPase activity"/>
    <property type="evidence" value="ECO:0007669"/>
    <property type="project" value="TreeGrafter"/>
</dbReference>
<dbReference type="SMART" id="SM01362">
    <property type="entry name" value="DUF663"/>
    <property type="match status" value="1"/>
</dbReference>
<sequence length="737" mass="83247">LAAAGAHRPGPLKQQNKAHKGGKHSGSSQRRAGGRVPVKAQPRRRLRDLNRVDRRHQALQLRRQRKEAVLAEKRSLGSRDGPPHLVVVVLLHSRVAAQDSLRLLQSQDSAAVRADEGGAGGFALLCPRLKQRWRFVTAQAGDLYTVLDLAKVADSLLFILDPVDGWDSAGEHCLSCLFAQGLPSYALAVPGGTDLPPKKRIDARKKLSKCIEKRFPEARLFPLNTEQESSLLLRHLSSQKQRHLAFRAHRAHLLARAAEFVPSQDSDLVGTLKVSGFVRGQTLNVNSLVHIVGHGDFQLSQVDAPPDPLSLNPRVVKPQKRSQQDMEVQDDSGNGAVEMEEDVKVLMKADPSKQESLQSEVVPDPMEGEQTWPTEEELQEAEDSLKANRRVVKVPKGTSKYQAAWIVDDGEEGSGKDDDDDDEDDDMDDDLMEEAVSQEGESSEEEEAGEEESETMTVSECLRDEQYDEKMEEDEQMLERYKQERMDEMFPDEVDTPRDVPARVSFKEGKPLVLFSLLPHEQKMSVLNFLVRRHPGNSEPVKAKEELIFHCGFRRFRASPLFSQHTSADKHKLERFLRPDAALVVTVYAPITFPPASVLVFKQRSNGMHDLIATGSLLSVDPDRIVIKRLVLSGHPFKIFTKMAVVRYMFFNREDVMWFKPVELRTKWGRRGHIKEPLGTHGHMKCHFDGQLKSQDTVLLNLYKRVFPKWTYDPHVPEPVPWVRSENALPEQEVEME</sequence>
<feature type="domain" description="Bms1-type G" evidence="8">
    <location>
        <begin position="82"/>
        <end position="242"/>
    </location>
</feature>
<dbReference type="InterPro" id="IPR030387">
    <property type="entry name" value="G_Bms1/Tsr1_dom"/>
</dbReference>
<protein>
    <recommendedName>
        <fullName evidence="6">Pre-rRNA-processing protein TSR1 homolog</fullName>
    </recommendedName>
</protein>
<dbReference type="AlphaFoldDB" id="A0A7K4VPG4"/>
<feature type="region of interest" description="Disordered" evidence="7">
    <location>
        <begin position="1"/>
        <end position="65"/>
    </location>
</feature>
<evidence type="ECO:0000313" key="9">
    <source>
        <dbReference type="EMBL" id="NWR24332.1"/>
    </source>
</evidence>
<feature type="compositionally biased region" description="Basic and acidic residues" evidence="7">
    <location>
        <begin position="47"/>
        <end position="56"/>
    </location>
</feature>
<evidence type="ECO:0000256" key="1">
    <source>
        <dbReference type="ARBA" id="ARBA00004604"/>
    </source>
</evidence>
<evidence type="ECO:0000256" key="2">
    <source>
        <dbReference type="ARBA" id="ARBA00022517"/>
    </source>
</evidence>
<dbReference type="GO" id="GO:0005730">
    <property type="term" value="C:nucleolus"/>
    <property type="evidence" value="ECO:0007669"/>
    <property type="project" value="UniProtKB-SubCell"/>
</dbReference>
<evidence type="ECO:0000256" key="5">
    <source>
        <dbReference type="ARBA" id="ARBA00038288"/>
    </source>
</evidence>
<comment type="subcellular location">
    <subcellularLocation>
        <location evidence="1">Nucleus</location>
        <location evidence="1">Nucleolus</location>
    </subcellularLocation>
</comment>
<comment type="function">
    <text evidence="4">Required during maturation of the 40S ribosomal subunit in the nucleolus.</text>
</comment>
<evidence type="ECO:0000256" key="4">
    <source>
        <dbReference type="ARBA" id="ARBA00037087"/>
    </source>
</evidence>
<evidence type="ECO:0000256" key="7">
    <source>
        <dbReference type="SAM" id="MobiDB-lite"/>
    </source>
</evidence>
<gene>
    <name evidence="9" type="primary">Tsr1</name>
    <name evidence="9" type="ORF">EMBFUC_R14021</name>
</gene>
<evidence type="ECO:0000313" key="10">
    <source>
        <dbReference type="Proteomes" id="UP000580681"/>
    </source>
</evidence>
<feature type="region of interest" description="Disordered" evidence="7">
    <location>
        <begin position="314"/>
        <end position="336"/>
    </location>
</feature>
<evidence type="ECO:0000256" key="6">
    <source>
        <dbReference type="ARBA" id="ARBA00040070"/>
    </source>
</evidence>
<dbReference type="PANTHER" id="PTHR12858:SF1">
    <property type="entry name" value="PRE-RRNA-PROCESSING PROTEIN TSR1 HOMOLOG"/>
    <property type="match status" value="1"/>
</dbReference>
<dbReference type="InterPro" id="IPR012948">
    <property type="entry name" value="AARP2CN"/>
</dbReference>
<keyword evidence="10" id="KW-1185">Reference proteome</keyword>
<feature type="compositionally biased region" description="Acidic residues" evidence="7">
    <location>
        <begin position="408"/>
        <end position="433"/>
    </location>
</feature>
<keyword evidence="2" id="KW-0690">Ribosome biogenesis</keyword>